<keyword evidence="1" id="KW-0285">Flavoprotein</keyword>
<dbReference type="EMBL" id="JAHLQL010000001">
    <property type="protein sequence ID" value="MBU5590586.1"/>
    <property type="molecule type" value="Genomic_DNA"/>
</dbReference>
<evidence type="ECO:0000256" key="2">
    <source>
        <dbReference type="ARBA" id="ARBA00022643"/>
    </source>
</evidence>
<evidence type="ECO:0000259" key="4">
    <source>
        <dbReference type="Pfam" id="PF00881"/>
    </source>
</evidence>
<gene>
    <name evidence="5" type="ORF">KQI89_02300</name>
</gene>
<evidence type="ECO:0000313" key="5">
    <source>
        <dbReference type="EMBL" id="MBU5590586.1"/>
    </source>
</evidence>
<feature type="domain" description="Nitroreductase" evidence="4">
    <location>
        <begin position="10"/>
        <end position="155"/>
    </location>
</feature>
<evidence type="ECO:0000256" key="1">
    <source>
        <dbReference type="ARBA" id="ARBA00022630"/>
    </source>
</evidence>
<dbReference type="InterPro" id="IPR016446">
    <property type="entry name" value="Flavin_OxRdtase_Frp"/>
</dbReference>
<accession>A0ABS6EWI9</accession>
<dbReference type="PANTHER" id="PTHR43425">
    <property type="entry name" value="OXYGEN-INSENSITIVE NADPH NITROREDUCTASE"/>
    <property type="match status" value="1"/>
</dbReference>
<keyword evidence="2" id="KW-0288">FMN</keyword>
<dbReference type="Proteomes" id="UP000736583">
    <property type="component" value="Unassembled WGS sequence"/>
</dbReference>
<comment type="caution">
    <text evidence="5">The sequence shown here is derived from an EMBL/GenBank/DDBJ whole genome shotgun (WGS) entry which is preliminary data.</text>
</comment>
<keyword evidence="3" id="KW-0560">Oxidoreductase</keyword>
<dbReference type="RefSeq" id="WP_216455743.1">
    <property type="nucleotide sequence ID" value="NZ_JAHLQL010000001.1"/>
</dbReference>
<dbReference type="Pfam" id="PF00881">
    <property type="entry name" value="Nitroreductase"/>
    <property type="match status" value="1"/>
</dbReference>
<proteinExistence type="predicted"/>
<reference evidence="5 6" key="1">
    <citation type="submission" date="2021-06" db="EMBL/GenBank/DDBJ databases">
        <authorList>
            <person name="Sun Q."/>
            <person name="Li D."/>
        </authorList>
    </citation>
    <scope>NUCLEOTIDE SEQUENCE [LARGE SCALE GENOMIC DNA]</scope>
    <source>
        <strain evidence="5 6">MSJ-4</strain>
    </source>
</reference>
<keyword evidence="6" id="KW-1185">Reference proteome</keyword>
<name>A0ABS6EWI9_9CLOT</name>
<protein>
    <submittedName>
        <fullName evidence="5">Nitroreductase family protein</fullName>
    </submittedName>
</protein>
<dbReference type="PANTHER" id="PTHR43425:SF2">
    <property type="entry name" value="OXYGEN-INSENSITIVE NADPH NITROREDUCTASE"/>
    <property type="match status" value="1"/>
</dbReference>
<organism evidence="5 6">
    <name type="scientific">Clostridium simiarum</name>
    <dbReference type="NCBI Taxonomy" id="2841506"/>
    <lineage>
        <taxon>Bacteria</taxon>
        <taxon>Bacillati</taxon>
        <taxon>Bacillota</taxon>
        <taxon>Clostridia</taxon>
        <taxon>Eubacteriales</taxon>
        <taxon>Clostridiaceae</taxon>
        <taxon>Clostridium</taxon>
    </lineage>
</organism>
<dbReference type="InterPro" id="IPR029479">
    <property type="entry name" value="Nitroreductase"/>
</dbReference>
<evidence type="ECO:0000256" key="3">
    <source>
        <dbReference type="ARBA" id="ARBA00023002"/>
    </source>
</evidence>
<evidence type="ECO:0000313" key="6">
    <source>
        <dbReference type="Proteomes" id="UP000736583"/>
    </source>
</evidence>
<sequence length="248" mass="28555">MSNEVINILKNHRSIRSFENKKIEKRVLDEILQAGIRAANAGNLQGYSLVVLEDLDKLKALGVYNTPLVIIALADAYRTKRWFNAFGEDNTPVNTIHGLFMNNWDALICLHNISIAAESLGIGTYYNGDVISMDIRKVINNPVYTFPAGMLCLGYPKNEGRLLDRLPLDAVVHYNSYKIPTDEEIKDWYCEKEFLFQTRNTKERLEELRDKGIFNIAQSYSKNKFRKDELLKINEEIKRNIKESGYDV</sequence>